<keyword evidence="3" id="KW-1185">Reference proteome</keyword>
<gene>
    <name evidence="2" type="ORF">ALTATR162_LOCUS4615</name>
</gene>
<protein>
    <recommendedName>
        <fullName evidence="4">Reverse transcriptase domain-containing protein</fullName>
    </recommendedName>
</protein>
<evidence type="ECO:0000313" key="2">
    <source>
        <dbReference type="EMBL" id="CAG5156822.1"/>
    </source>
</evidence>
<feature type="region of interest" description="Disordered" evidence="1">
    <location>
        <begin position="468"/>
        <end position="491"/>
    </location>
</feature>
<accession>A0A8J2I1U4</accession>
<evidence type="ECO:0000256" key="1">
    <source>
        <dbReference type="SAM" id="MobiDB-lite"/>
    </source>
</evidence>
<organism evidence="2 3">
    <name type="scientific">Alternaria atra</name>
    <dbReference type="NCBI Taxonomy" id="119953"/>
    <lineage>
        <taxon>Eukaryota</taxon>
        <taxon>Fungi</taxon>
        <taxon>Dikarya</taxon>
        <taxon>Ascomycota</taxon>
        <taxon>Pezizomycotina</taxon>
        <taxon>Dothideomycetes</taxon>
        <taxon>Pleosporomycetidae</taxon>
        <taxon>Pleosporales</taxon>
        <taxon>Pleosporineae</taxon>
        <taxon>Pleosporaceae</taxon>
        <taxon>Alternaria</taxon>
        <taxon>Alternaria sect. Ulocladioides</taxon>
    </lineage>
</organism>
<proteinExistence type="predicted"/>
<sequence>MATSSGSVFGATLQTITTTKLEELAKQRGVFEEEYATLVAAAKAETDPLKRLCLLLDGSKACLGLQTEKRTKDGRAGRVISGSSRNLRLETDLKNLDRFIEQARFDPSVSAQVLSDWEETLFRYLSVQSTKFQYADLYGKLVTEWLSSEKPTSDDGDVEMSESFEEVPGAKKLASRADWEKDVFNAAEVDEQALRSYLDELFKTDSKDGSAAIRELRQKVEDFEPSFKGSTSFNAHTLRSTIQGLLNSDLLSNEKREALRDFLSNEVILGELCDILNVRMTALDRWTWGPHVLLEQRRKINGDFSIHFDPDLLQAIFLHYIGVKWSVFFKSAFMDMHKHVVWKRNSTQVSKVDRLRRSYFLGDQGTQVHSTVEKKRESIHRNRYFAYQLLDHDTQQIEADDGEEEAEYGDYVVQKPKKALKRGGLFGGMQSNAVQQPSTGRTKQTARKSTGAQASLFGGFGAVPEECEASEDDRDSYSDGDEEYRRQPKKPMEAKQSLLHLISTEIVLNTRLHGGLTCLHTTFNSWNTLLPHQTISIVLDFLGVSNKWQKFFVCYLQAPLKFIDDPSSEPRLRRRGMPGSHALSDTLGEAVLFCLDFAVNQATDGPDLHRLGDDIWFWNKDYNTCANAWASIVKFVDVTGVKLDEKKTGSVRVSHDSDAEIDNRLPEGDIRWGFLQLEPKSGRFKIDQKMVDGHVEELRMQLQGKLKSVIDYIQVWNSYAATFFSSNFGMAANCFGREHVDMMLATHRHIQNSIFPDGSIVQHLKTIIKERFSVEDVPDGFLFFPVELGGLDLKSPFVGLLQIRESVRENPYDLLDEYEETLHNDYHTVKRAFDKGVRRNARRNAEDANWKPEDPDTFFPFEEFTKYSESFDSIGRANLEDVYKKLLERPQEKPIDASEHVLQAQAQLSGQNNLRGITAHWTSMEAYWKWIAQMYGPDMIDTFGGLNVVDFGLLPIGMVSMFRQRRTKWQG</sequence>
<dbReference type="PANTHER" id="PTHR37015:SF2">
    <property type="entry name" value="REVERSE TRANSCRIPTASE DOMAIN-CONTAINING PROTEIN"/>
    <property type="match status" value="1"/>
</dbReference>
<dbReference type="EMBL" id="CAJRGZ010000017">
    <property type="protein sequence ID" value="CAG5156822.1"/>
    <property type="molecule type" value="Genomic_DNA"/>
</dbReference>
<dbReference type="RefSeq" id="XP_043168165.1">
    <property type="nucleotide sequence ID" value="XM_043312230.1"/>
</dbReference>
<evidence type="ECO:0000313" key="3">
    <source>
        <dbReference type="Proteomes" id="UP000676310"/>
    </source>
</evidence>
<dbReference type="GeneID" id="67016302"/>
<feature type="region of interest" description="Disordered" evidence="1">
    <location>
        <begin position="424"/>
        <end position="448"/>
    </location>
</feature>
<dbReference type="OrthoDB" id="74545at2759"/>
<feature type="compositionally biased region" description="Polar residues" evidence="1">
    <location>
        <begin position="429"/>
        <end position="448"/>
    </location>
</feature>
<name>A0A8J2I1U4_9PLEO</name>
<feature type="compositionally biased region" description="Acidic residues" evidence="1">
    <location>
        <begin position="468"/>
        <end position="482"/>
    </location>
</feature>
<comment type="caution">
    <text evidence="2">The sequence shown here is derived from an EMBL/GenBank/DDBJ whole genome shotgun (WGS) entry which is preliminary data.</text>
</comment>
<dbReference type="PANTHER" id="PTHR37015">
    <property type="entry name" value="REVERSE TRANSCRIPTASE DOMAIN-CONTAINING PROTEIN"/>
    <property type="match status" value="1"/>
</dbReference>
<dbReference type="AlphaFoldDB" id="A0A8J2I1U4"/>
<reference evidence="2" key="1">
    <citation type="submission" date="2021-05" db="EMBL/GenBank/DDBJ databases">
        <authorList>
            <person name="Stam R."/>
        </authorList>
    </citation>
    <scope>NUCLEOTIDE SEQUENCE</scope>
    <source>
        <strain evidence="2">CS162</strain>
    </source>
</reference>
<dbReference type="Proteomes" id="UP000676310">
    <property type="component" value="Unassembled WGS sequence"/>
</dbReference>
<evidence type="ECO:0008006" key="4">
    <source>
        <dbReference type="Google" id="ProtNLM"/>
    </source>
</evidence>